<proteinExistence type="inferred from homology"/>
<comment type="caution">
    <text evidence="14">The sequence shown here is derived from an EMBL/GenBank/DDBJ whole genome shotgun (WGS) entry which is preliminary data.</text>
</comment>
<evidence type="ECO:0000259" key="12">
    <source>
        <dbReference type="Pfam" id="PF02687"/>
    </source>
</evidence>
<dbReference type="Gene3D" id="3.30.70.3040">
    <property type="match status" value="1"/>
</dbReference>
<organism evidence="14 15">
    <name type="scientific">Candidatus Beckwithbacteria bacterium CG10_big_fil_rev_8_21_14_0_10_34_10</name>
    <dbReference type="NCBI Taxonomy" id="1974495"/>
    <lineage>
        <taxon>Bacteria</taxon>
        <taxon>Candidatus Beckwithiibacteriota</taxon>
    </lineage>
</organism>
<evidence type="ECO:0000256" key="5">
    <source>
        <dbReference type="ARBA" id="ARBA00022618"/>
    </source>
</evidence>
<keyword evidence="9 10" id="KW-0131">Cell cycle</keyword>
<dbReference type="GO" id="GO:0005886">
    <property type="term" value="C:plasma membrane"/>
    <property type="evidence" value="ECO:0007669"/>
    <property type="project" value="UniProtKB-SubCell"/>
</dbReference>
<accession>A0A2H0W852</accession>
<dbReference type="GO" id="GO:0051301">
    <property type="term" value="P:cell division"/>
    <property type="evidence" value="ECO:0007669"/>
    <property type="project" value="UniProtKB-KW"/>
</dbReference>
<dbReference type="PANTHER" id="PTHR47755">
    <property type="entry name" value="CELL DIVISION PROTEIN FTSX"/>
    <property type="match status" value="1"/>
</dbReference>
<dbReference type="AlphaFoldDB" id="A0A2H0W852"/>
<evidence type="ECO:0000256" key="1">
    <source>
        <dbReference type="ARBA" id="ARBA00004651"/>
    </source>
</evidence>
<feature type="transmembrane region" description="Helical" evidence="11">
    <location>
        <begin position="20"/>
        <end position="41"/>
    </location>
</feature>
<feature type="transmembrane region" description="Helical" evidence="11">
    <location>
        <begin position="221"/>
        <end position="241"/>
    </location>
</feature>
<evidence type="ECO:0000256" key="9">
    <source>
        <dbReference type="ARBA" id="ARBA00023306"/>
    </source>
</evidence>
<dbReference type="InterPro" id="IPR003838">
    <property type="entry name" value="ABC3_permease_C"/>
</dbReference>
<comment type="similarity">
    <text evidence="2 10">Belongs to the ABC-4 integral membrane protein family. FtsX subfamily.</text>
</comment>
<dbReference type="PANTHER" id="PTHR47755:SF1">
    <property type="entry name" value="CELL DIVISION PROTEIN FTSX"/>
    <property type="match status" value="1"/>
</dbReference>
<name>A0A2H0W852_9BACT</name>
<evidence type="ECO:0000256" key="10">
    <source>
        <dbReference type="PIRNR" id="PIRNR003097"/>
    </source>
</evidence>
<feature type="domain" description="ABC3 transporter permease C-terminal" evidence="12">
    <location>
        <begin position="173"/>
        <end position="291"/>
    </location>
</feature>
<keyword evidence="8 10" id="KW-0472">Membrane</keyword>
<evidence type="ECO:0000313" key="14">
    <source>
        <dbReference type="EMBL" id="PIS08854.1"/>
    </source>
</evidence>
<keyword evidence="5 10" id="KW-0132">Cell division</keyword>
<sequence length="292" mass="33005">MASKFKTAWNQIRRTPYQTLAALMIMFLTFFALSIFSLISVGSVRVLKYFEEAPQVIAFFEKGKDIPQEKITQIKNTLEQTDKLASFKYVSIHEAEAIYKEKNKDDPLLLELVNYKILPPSIEISSTNIESLSKLKDILASQEGVEDIAFYEDIVESLSSWVRNIRIFGLSLILYLLTQSLLVVVVVIGLKILSKKDEIETMELIGAPKAFISQPFVLEGIFYGAAGAFMAWSLSYIILLYSTPVLLSWLGDISLLPVPFWFMLLLLSAMIFMGMLVGFLGSVLAVRRFLKK</sequence>
<gene>
    <name evidence="14" type="ORF">COT75_04580</name>
</gene>
<dbReference type="Proteomes" id="UP000230093">
    <property type="component" value="Unassembled WGS sequence"/>
</dbReference>
<feature type="transmembrane region" description="Helical" evidence="11">
    <location>
        <begin position="167"/>
        <end position="193"/>
    </location>
</feature>
<dbReference type="Pfam" id="PF02687">
    <property type="entry name" value="FtsX"/>
    <property type="match status" value="1"/>
</dbReference>
<keyword evidence="6 11" id="KW-0812">Transmembrane</keyword>
<dbReference type="EMBL" id="PEZT01000027">
    <property type="protein sequence ID" value="PIS08854.1"/>
    <property type="molecule type" value="Genomic_DNA"/>
</dbReference>
<reference evidence="15" key="1">
    <citation type="submission" date="2017-09" db="EMBL/GenBank/DDBJ databases">
        <title>Depth-based differentiation of microbial function through sediment-hosted aquifers and enrichment of novel symbionts in the deep terrestrial subsurface.</title>
        <authorList>
            <person name="Probst A.J."/>
            <person name="Ladd B."/>
            <person name="Jarett J.K."/>
            <person name="Geller-Mcgrath D.E."/>
            <person name="Sieber C.M.K."/>
            <person name="Emerson J.B."/>
            <person name="Anantharaman K."/>
            <person name="Thomas B.C."/>
            <person name="Malmstrom R."/>
            <person name="Stieglmeier M."/>
            <person name="Klingl A."/>
            <person name="Woyke T."/>
            <person name="Ryan C.M."/>
            <person name="Banfield J.F."/>
        </authorList>
    </citation>
    <scope>NUCLEOTIDE SEQUENCE [LARGE SCALE GENOMIC DNA]</scope>
</reference>
<dbReference type="InterPro" id="IPR004513">
    <property type="entry name" value="FtsX"/>
</dbReference>
<evidence type="ECO:0000256" key="4">
    <source>
        <dbReference type="ARBA" id="ARBA00022475"/>
    </source>
</evidence>
<evidence type="ECO:0000256" key="7">
    <source>
        <dbReference type="ARBA" id="ARBA00022989"/>
    </source>
</evidence>
<keyword evidence="7 11" id="KW-1133">Transmembrane helix</keyword>
<comment type="subcellular location">
    <subcellularLocation>
        <location evidence="1">Cell membrane</location>
        <topology evidence="1">Multi-pass membrane protein</topology>
    </subcellularLocation>
</comment>
<evidence type="ECO:0000256" key="2">
    <source>
        <dbReference type="ARBA" id="ARBA00007379"/>
    </source>
</evidence>
<feature type="domain" description="FtsX extracellular" evidence="13">
    <location>
        <begin position="56"/>
        <end position="148"/>
    </location>
</feature>
<evidence type="ECO:0000259" key="13">
    <source>
        <dbReference type="Pfam" id="PF18075"/>
    </source>
</evidence>
<feature type="transmembrane region" description="Helical" evidence="11">
    <location>
        <begin position="261"/>
        <end position="286"/>
    </location>
</feature>
<keyword evidence="4 10" id="KW-1003">Cell membrane</keyword>
<protein>
    <recommendedName>
        <fullName evidence="3 10">Cell division protein FtsX</fullName>
    </recommendedName>
</protein>
<evidence type="ECO:0000256" key="6">
    <source>
        <dbReference type="ARBA" id="ARBA00022692"/>
    </source>
</evidence>
<dbReference type="Pfam" id="PF18075">
    <property type="entry name" value="FtsX_ECD"/>
    <property type="match status" value="1"/>
</dbReference>
<evidence type="ECO:0000256" key="11">
    <source>
        <dbReference type="SAM" id="Phobius"/>
    </source>
</evidence>
<evidence type="ECO:0000256" key="8">
    <source>
        <dbReference type="ARBA" id="ARBA00023136"/>
    </source>
</evidence>
<evidence type="ECO:0000313" key="15">
    <source>
        <dbReference type="Proteomes" id="UP000230093"/>
    </source>
</evidence>
<dbReference type="InterPro" id="IPR040690">
    <property type="entry name" value="FtsX_ECD"/>
</dbReference>
<dbReference type="PIRSF" id="PIRSF003097">
    <property type="entry name" value="FtsX"/>
    <property type="match status" value="1"/>
</dbReference>
<evidence type="ECO:0000256" key="3">
    <source>
        <dbReference type="ARBA" id="ARBA00021907"/>
    </source>
</evidence>